<dbReference type="Gene3D" id="3.40.50.1820">
    <property type="entry name" value="alpha/beta hydrolase"/>
    <property type="match status" value="1"/>
</dbReference>
<feature type="region of interest" description="Disordered" evidence="1">
    <location>
        <begin position="65"/>
        <end position="133"/>
    </location>
</feature>
<gene>
    <name evidence="2" type="ORF">J2S55_008511</name>
</gene>
<reference evidence="2 3" key="1">
    <citation type="submission" date="2023-07" db="EMBL/GenBank/DDBJ databases">
        <title>Sequencing the genomes of 1000 actinobacteria strains.</title>
        <authorList>
            <person name="Klenk H.-P."/>
        </authorList>
    </citation>
    <scope>NUCLEOTIDE SEQUENCE [LARGE SCALE GENOMIC DNA]</scope>
    <source>
        <strain evidence="2 3">DSM 44109</strain>
    </source>
</reference>
<keyword evidence="3" id="KW-1185">Reference proteome</keyword>
<evidence type="ECO:0000313" key="3">
    <source>
        <dbReference type="Proteomes" id="UP001230426"/>
    </source>
</evidence>
<protein>
    <recommendedName>
        <fullName evidence="4">Peptidase S9 prolyl oligopeptidase catalytic domain-containing protein</fullName>
    </recommendedName>
</protein>
<dbReference type="EMBL" id="JAUSRB010000002">
    <property type="protein sequence ID" value="MDP9869245.1"/>
    <property type="molecule type" value="Genomic_DNA"/>
</dbReference>
<accession>A0ABT9RLM1</accession>
<dbReference type="InterPro" id="IPR029058">
    <property type="entry name" value="AB_hydrolase_fold"/>
</dbReference>
<proteinExistence type="predicted"/>
<evidence type="ECO:0000313" key="2">
    <source>
        <dbReference type="EMBL" id="MDP9869245.1"/>
    </source>
</evidence>
<organism evidence="2 3">
    <name type="scientific">Streptosporangium brasiliense</name>
    <dbReference type="NCBI Taxonomy" id="47480"/>
    <lineage>
        <taxon>Bacteria</taxon>
        <taxon>Bacillati</taxon>
        <taxon>Actinomycetota</taxon>
        <taxon>Actinomycetes</taxon>
        <taxon>Streptosporangiales</taxon>
        <taxon>Streptosporangiaceae</taxon>
        <taxon>Streptosporangium</taxon>
    </lineage>
</organism>
<dbReference type="SUPFAM" id="SSF53474">
    <property type="entry name" value="alpha/beta-Hydrolases"/>
    <property type="match status" value="1"/>
</dbReference>
<evidence type="ECO:0000256" key="1">
    <source>
        <dbReference type="SAM" id="MobiDB-lite"/>
    </source>
</evidence>
<sequence>MKFLTGSVTVSSVSDLNTWYGSYYGQGPESSPEPRIAADAPPFLIAHGDLDPQVPAADARHFADRLRATPDTARPGPSTDQAVPLKNDRGTGPAPGPGQAVRRERARASPPMTTPASPSSAATADHRRPEVKV</sequence>
<feature type="compositionally biased region" description="Basic and acidic residues" evidence="1">
    <location>
        <begin position="124"/>
        <end position="133"/>
    </location>
</feature>
<name>A0ABT9RLM1_9ACTN</name>
<feature type="compositionally biased region" description="Low complexity" evidence="1">
    <location>
        <begin position="108"/>
        <end position="123"/>
    </location>
</feature>
<dbReference type="Proteomes" id="UP001230426">
    <property type="component" value="Unassembled WGS sequence"/>
</dbReference>
<comment type="caution">
    <text evidence="2">The sequence shown here is derived from an EMBL/GenBank/DDBJ whole genome shotgun (WGS) entry which is preliminary data.</text>
</comment>
<evidence type="ECO:0008006" key="4">
    <source>
        <dbReference type="Google" id="ProtNLM"/>
    </source>
</evidence>